<dbReference type="EMBL" id="CM003533">
    <property type="protein sequence ID" value="RCV31442.1"/>
    <property type="molecule type" value="Genomic_DNA"/>
</dbReference>
<reference evidence="2" key="1">
    <citation type="journal article" date="2012" name="Nat. Biotechnol.">
        <title>Reference genome sequence of the model plant Setaria.</title>
        <authorList>
            <person name="Bennetzen J.L."/>
            <person name="Schmutz J."/>
            <person name="Wang H."/>
            <person name="Percifield R."/>
            <person name="Hawkins J."/>
            <person name="Pontaroli A.C."/>
            <person name="Estep M."/>
            <person name="Feng L."/>
            <person name="Vaughn J.N."/>
            <person name="Grimwood J."/>
            <person name="Jenkins J."/>
            <person name="Barry K."/>
            <person name="Lindquist E."/>
            <person name="Hellsten U."/>
            <person name="Deshpande S."/>
            <person name="Wang X."/>
            <person name="Wu X."/>
            <person name="Mitros T."/>
            <person name="Triplett J."/>
            <person name="Yang X."/>
            <person name="Ye C.Y."/>
            <person name="Mauro-Herrera M."/>
            <person name="Wang L."/>
            <person name="Li P."/>
            <person name="Sharma M."/>
            <person name="Sharma R."/>
            <person name="Ronald P.C."/>
            <person name="Panaud O."/>
            <person name="Kellogg E.A."/>
            <person name="Brutnell T.P."/>
            <person name="Doust A.N."/>
            <person name="Tuskan G.A."/>
            <person name="Rokhsar D."/>
            <person name="Devos K.M."/>
        </authorList>
    </citation>
    <scope>NUCLEOTIDE SEQUENCE [LARGE SCALE GENOMIC DNA]</scope>
    <source>
        <strain evidence="2">Yugu1</strain>
    </source>
</reference>
<feature type="region of interest" description="Disordered" evidence="1">
    <location>
        <begin position="1"/>
        <end position="38"/>
    </location>
</feature>
<sequence>MLRQLSGASSHRRRNCLPNAPQPLAAPPRPCPCARSPRRSRSALPPALLFLVAGVCEPSVLPSVSSSPPAPAWLPHASPARELSVMRPSSSPAPTSPGLRLLCPCDAARRQAGDPRFEPSTALVGLTVESTQECQSGSSDLHWGTPHN</sequence>
<feature type="compositionally biased region" description="Pro residues" evidence="1">
    <location>
        <begin position="20"/>
        <end position="31"/>
    </location>
</feature>
<evidence type="ECO:0000256" key="1">
    <source>
        <dbReference type="SAM" id="MobiDB-lite"/>
    </source>
</evidence>
<evidence type="ECO:0000313" key="2">
    <source>
        <dbReference type="EMBL" id="RCV31442.1"/>
    </source>
</evidence>
<accession>A0A368RMQ2</accession>
<proteinExistence type="predicted"/>
<organism evidence="2">
    <name type="scientific">Setaria italica</name>
    <name type="common">Foxtail millet</name>
    <name type="synonym">Panicum italicum</name>
    <dbReference type="NCBI Taxonomy" id="4555"/>
    <lineage>
        <taxon>Eukaryota</taxon>
        <taxon>Viridiplantae</taxon>
        <taxon>Streptophyta</taxon>
        <taxon>Embryophyta</taxon>
        <taxon>Tracheophyta</taxon>
        <taxon>Spermatophyta</taxon>
        <taxon>Magnoliopsida</taxon>
        <taxon>Liliopsida</taxon>
        <taxon>Poales</taxon>
        <taxon>Poaceae</taxon>
        <taxon>PACMAD clade</taxon>
        <taxon>Panicoideae</taxon>
        <taxon>Panicodae</taxon>
        <taxon>Paniceae</taxon>
        <taxon>Cenchrinae</taxon>
        <taxon>Setaria</taxon>
    </lineage>
</organism>
<protein>
    <submittedName>
        <fullName evidence="2">Uncharacterized protein</fullName>
    </submittedName>
</protein>
<name>A0A368RMQ2_SETIT</name>
<reference evidence="2" key="2">
    <citation type="submission" date="2015-07" db="EMBL/GenBank/DDBJ databases">
        <authorList>
            <person name="Noorani M."/>
        </authorList>
    </citation>
    <scope>NUCLEOTIDE SEQUENCE</scope>
    <source>
        <strain evidence="2">Yugu1</strain>
    </source>
</reference>
<gene>
    <name evidence="2" type="ORF">SETIT_6G177500v2</name>
</gene>
<dbReference type="AlphaFoldDB" id="A0A368RMQ2"/>